<dbReference type="Proteomes" id="UP000033457">
    <property type="component" value="Chromosome"/>
</dbReference>
<evidence type="ECO:0000313" key="4">
    <source>
        <dbReference type="Proteomes" id="UP000033457"/>
    </source>
</evidence>
<dbReference type="Gene3D" id="2.60.40.1140">
    <property type="entry name" value="Collagen-binding surface protein Cna, B-type domain"/>
    <property type="match status" value="1"/>
</dbReference>
<dbReference type="KEGG" id="cku:UL82_02735"/>
<dbReference type="HOGENOM" id="CLU_896338_0_0_11"/>
<feature type="domain" description="DUF5979" evidence="2">
    <location>
        <begin position="171"/>
        <end position="279"/>
    </location>
</feature>
<dbReference type="EMBL" id="CP011312">
    <property type="protein sequence ID" value="AKE40771.1"/>
    <property type="molecule type" value="Genomic_DNA"/>
</dbReference>
<reference evidence="3 4" key="1">
    <citation type="journal article" date="2015" name="Genome Announc.">
        <title>Complete Genome Sequence of Corynebacterium kutscheri DSM 20755, a Corynebacterial Type Strain with Remarkably Low G+C Content of Chromosomal DNA.</title>
        <authorList>
            <person name="Ruckert C."/>
            <person name="Albersmeier A."/>
            <person name="Winkler A."/>
            <person name="Tauch A."/>
        </authorList>
    </citation>
    <scope>NUCLEOTIDE SEQUENCE [LARGE SCALE GENOMIC DNA]</scope>
    <source>
        <strain evidence="3 4">DSM 20755</strain>
    </source>
</reference>
<feature type="region of interest" description="Disordered" evidence="1">
    <location>
        <begin position="281"/>
        <end position="300"/>
    </location>
</feature>
<feature type="domain" description="DUF5979" evidence="2">
    <location>
        <begin position="58"/>
        <end position="164"/>
    </location>
</feature>
<gene>
    <name evidence="3" type="ORF">UL82_02735</name>
</gene>
<name>A0A0F6TCZ7_9CORY</name>
<dbReference type="RefSeq" id="WP_046438906.1">
    <property type="nucleotide sequence ID" value="NZ_CP011312.1"/>
</dbReference>
<accession>A0A0F6TCZ7</accession>
<dbReference type="Pfam" id="PF19407">
    <property type="entry name" value="DUF5979"/>
    <property type="match status" value="2"/>
</dbReference>
<sequence length="310" mass="34154">MRTKLIRRIKYERGNFSSPAQRAGRKFLAAASAITLALSTLTFSNAQASAAEEDTGSFVLNKIVKGPNKAGHENEASILRWICVMEGNRNLRYGYITLTRNEAVTTSEIPLGSKCTLFEHTTAEDVKWKIDGVDTPKGEVFNEISFTITQEKPQVKITTTNVYNGNKTTGFTLKKVVDGNIDPKHTFTFNWECSNNGSNKKGEVALTSNQEKTIEGITLGSSCTVTEKEETAKIKGYDHELTWMIQEGTDAKPRNHTPHMSFIADDAPQDIRLTATNKYISNGESKPQEPKTCSSSSGSSSGILKFFGFC</sequence>
<proteinExistence type="predicted"/>
<evidence type="ECO:0000256" key="1">
    <source>
        <dbReference type="SAM" id="MobiDB-lite"/>
    </source>
</evidence>
<dbReference type="InterPro" id="IPR046022">
    <property type="entry name" value="DUF5979"/>
</dbReference>
<organism evidence="3 4">
    <name type="scientific">Corynebacterium kutscheri</name>
    <dbReference type="NCBI Taxonomy" id="35755"/>
    <lineage>
        <taxon>Bacteria</taxon>
        <taxon>Bacillati</taxon>
        <taxon>Actinomycetota</taxon>
        <taxon>Actinomycetes</taxon>
        <taxon>Mycobacteriales</taxon>
        <taxon>Corynebacteriaceae</taxon>
        <taxon>Corynebacterium</taxon>
    </lineage>
</organism>
<keyword evidence="4" id="KW-1185">Reference proteome</keyword>
<dbReference type="STRING" id="35755.UL82_02735"/>
<dbReference type="AlphaFoldDB" id="A0A0F6TCZ7"/>
<evidence type="ECO:0000313" key="3">
    <source>
        <dbReference type="EMBL" id="AKE40771.1"/>
    </source>
</evidence>
<evidence type="ECO:0000259" key="2">
    <source>
        <dbReference type="Pfam" id="PF19407"/>
    </source>
</evidence>
<protein>
    <recommendedName>
        <fullName evidence="2">DUF5979 domain-containing protein</fullName>
    </recommendedName>
</protein>